<dbReference type="Gene3D" id="3.30.1780.10">
    <property type="entry name" value="ornithine cyclodeaminase, domain 1"/>
    <property type="match status" value="1"/>
</dbReference>
<evidence type="ECO:0008006" key="3">
    <source>
        <dbReference type="Google" id="ProtNLM"/>
    </source>
</evidence>
<sequence length="77" mass="8502">MALLLREKEVRTLLNMRDAVAVLEEAFIAYAQGQVLNQPRSRLQFPQGVLTYLAAAAPDYGVFGHKTYTASRTACVS</sequence>
<organism evidence="1 2">
    <name type="scientific">Dictyobacter vulcani</name>
    <dbReference type="NCBI Taxonomy" id="2607529"/>
    <lineage>
        <taxon>Bacteria</taxon>
        <taxon>Bacillati</taxon>
        <taxon>Chloroflexota</taxon>
        <taxon>Ktedonobacteria</taxon>
        <taxon>Ktedonobacterales</taxon>
        <taxon>Dictyobacteraceae</taxon>
        <taxon>Dictyobacter</taxon>
    </lineage>
</organism>
<keyword evidence="2" id="KW-1185">Reference proteome</keyword>
<dbReference type="RefSeq" id="WP_151759148.1">
    <property type="nucleotide sequence ID" value="NZ_BKZW01000004.1"/>
</dbReference>
<dbReference type="AlphaFoldDB" id="A0A5J4KWH8"/>
<protein>
    <recommendedName>
        <fullName evidence="3">Ornithine cyclodeaminase</fullName>
    </recommendedName>
</protein>
<evidence type="ECO:0000313" key="1">
    <source>
        <dbReference type="EMBL" id="GER91502.1"/>
    </source>
</evidence>
<dbReference type="InterPro" id="IPR023401">
    <property type="entry name" value="ODC_N"/>
</dbReference>
<dbReference type="SUPFAM" id="SSF51735">
    <property type="entry name" value="NAD(P)-binding Rossmann-fold domains"/>
    <property type="match status" value="1"/>
</dbReference>
<accession>A0A5J4KWH8</accession>
<evidence type="ECO:0000313" key="2">
    <source>
        <dbReference type="Proteomes" id="UP000326912"/>
    </source>
</evidence>
<reference evidence="1 2" key="1">
    <citation type="submission" date="2019-10" db="EMBL/GenBank/DDBJ databases">
        <title>Dictyobacter vulcani sp. nov., within the class Ktedonobacteria, isolated from soil of volcanic Mt. Zao.</title>
        <authorList>
            <person name="Zheng Y."/>
            <person name="Wang C.M."/>
            <person name="Sakai Y."/>
            <person name="Abe K."/>
            <person name="Yokota A."/>
            <person name="Yabe S."/>
        </authorList>
    </citation>
    <scope>NUCLEOTIDE SEQUENCE [LARGE SCALE GENOMIC DNA]</scope>
    <source>
        <strain evidence="1 2">W12</strain>
    </source>
</reference>
<name>A0A5J4KWH8_9CHLR</name>
<gene>
    <name evidence="1" type="ORF">KDW_56640</name>
</gene>
<dbReference type="Proteomes" id="UP000326912">
    <property type="component" value="Unassembled WGS sequence"/>
</dbReference>
<dbReference type="InterPro" id="IPR036291">
    <property type="entry name" value="NAD(P)-bd_dom_sf"/>
</dbReference>
<dbReference type="EMBL" id="BKZW01000004">
    <property type="protein sequence ID" value="GER91502.1"/>
    <property type="molecule type" value="Genomic_DNA"/>
</dbReference>
<proteinExistence type="predicted"/>
<comment type="caution">
    <text evidence="1">The sequence shown here is derived from an EMBL/GenBank/DDBJ whole genome shotgun (WGS) entry which is preliminary data.</text>
</comment>